<dbReference type="AlphaFoldDB" id="A0AAQ3P3D0"/>
<accession>A0AAQ3P3D0</accession>
<gene>
    <name evidence="2" type="ORF">V8G54_007428</name>
</gene>
<protein>
    <recommendedName>
        <fullName evidence="4">MULE transposase domain-containing protein</fullName>
    </recommendedName>
</protein>
<dbReference type="PANTHER" id="PTHR31973">
    <property type="entry name" value="POLYPROTEIN, PUTATIVE-RELATED"/>
    <property type="match status" value="1"/>
</dbReference>
<dbReference type="PANTHER" id="PTHR31973:SF187">
    <property type="entry name" value="MUTATOR TRANSPOSASE MUDRA PROTEIN"/>
    <property type="match status" value="1"/>
</dbReference>
<feature type="compositionally biased region" description="Polar residues" evidence="1">
    <location>
        <begin position="350"/>
        <end position="359"/>
    </location>
</feature>
<reference evidence="2 3" key="1">
    <citation type="journal article" date="2023" name="Life. Sci Alliance">
        <title>Evolutionary insights into 3D genome organization and epigenetic landscape of Vigna mungo.</title>
        <authorList>
            <person name="Junaid A."/>
            <person name="Singh B."/>
            <person name="Bhatia S."/>
        </authorList>
    </citation>
    <scope>NUCLEOTIDE SEQUENCE [LARGE SCALE GENOMIC DNA]</scope>
    <source>
        <strain evidence="2">Urdbean</strain>
    </source>
</reference>
<evidence type="ECO:0000313" key="3">
    <source>
        <dbReference type="Proteomes" id="UP001374535"/>
    </source>
</evidence>
<evidence type="ECO:0000313" key="2">
    <source>
        <dbReference type="EMBL" id="WVZ20106.1"/>
    </source>
</evidence>
<keyword evidence="3" id="KW-1185">Reference proteome</keyword>
<organism evidence="2 3">
    <name type="scientific">Vigna mungo</name>
    <name type="common">Black gram</name>
    <name type="synonym">Phaseolus mungo</name>
    <dbReference type="NCBI Taxonomy" id="3915"/>
    <lineage>
        <taxon>Eukaryota</taxon>
        <taxon>Viridiplantae</taxon>
        <taxon>Streptophyta</taxon>
        <taxon>Embryophyta</taxon>
        <taxon>Tracheophyta</taxon>
        <taxon>Spermatophyta</taxon>
        <taxon>Magnoliopsida</taxon>
        <taxon>eudicotyledons</taxon>
        <taxon>Gunneridae</taxon>
        <taxon>Pentapetalae</taxon>
        <taxon>rosids</taxon>
        <taxon>fabids</taxon>
        <taxon>Fabales</taxon>
        <taxon>Fabaceae</taxon>
        <taxon>Papilionoideae</taxon>
        <taxon>50 kb inversion clade</taxon>
        <taxon>NPAAA clade</taxon>
        <taxon>indigoferoid/millettioid clade</taxon>
        <taxon>Phaseoleae</taxon>
        <taxon>Vigna</taxon>
    </lineage>
</organism>
<feature type="region of interest" description="Disordered" evidence="1">
    <location>
        <begin position="295"/>
        <end position="324"/>
    </location>
</feature>
<dbReference type="EMBL" id="CP144699">
    <property type="protein sequence ID" value="WVZ20106.1"/>
    <property type="molecule type" value="Genomic_DNA"/>
</dbReference>
<feature type="region of interest" description="Disordered" evidence="1">
    <location>
        <begin position="339"/>
        <end position="367"/>
    </location>
</feature>
<evidence type="ECO:0008006" key="4">
    <source>
        <dbReference type="Google" id="ProtNLM"/>
    </source>
</evidence>
<feature type="compositionally biased region" description="Basic and acidic residues" evidence="1">
    <location>
        <begin position="302"/>
        <end position="318"/>
    </location>
</feature>
<sequence length="553" mass="62791">MSTCCSENVKLGFRDFKLKLGILNLVARRSERRSPTSLLENTKRIQTIVDANRGKCWVSGVVTLFPVPLFVSVLRKKVFDMDEERIKIVVHHSGHFMNDDNDDLKFDGEIAEWCSDADLLSYFGKLASSAHPDKLELLTDDKGVMHMLNIARLNDEVHLYVVHNMVEPQIIEMIDWVGGQADDEGVEDAKVHTEGDAQEGHGVDAEVHTEGHAQEGGEVNVEDGEVQVEDADVQVEDADVRVEDADVHEVEDGEVEDGDDQVKDGEVQVEDVEVHHVEEPEVHEVDDFKVEDLGEDDDLHEDSEGKVEDSEGEEVHEAESEEEDLHDVTVQCDIGTSKGNVREEHCSPVLESSQSTNNEKNMHDVRGLSDNEWLSEELISGGESEDDDGSSKTLMTYYWVGWMFFEKQVWRGVTNNNGKRWKRVNVENKETWTWFLELLIEDLGGKYVCVAITFISDQQKGLLATFKDLLPGVEQRFCAFNSVLVNSRSKPIISMLEDIRVYIMNRWVANRTKMTQYQASMWPKKMGNYWRSLSHAITAMKFLNINAEDYIGH</sequence>
<proteinExistence type="predicted"/>
<name>A0AAQ3P3D0_VIGMU</name>
<dbReference type="Proteomes" id="UP001374535">
    <property type="component" value="Chromosome 2"/>
</dbReference>
<evidence type="ECO:0000256" key="1">
    <source>
        <dbReference type="SAM" id="MobiDB-lite"/>
    </source>
</evidence>